<keyword evidence="4" id="KW-1185">Reference proteome</keyword>
<accession>A0A2H6KEQ3</accession>
<dbReference type="AlphaFoldDB" id="A0A2H6KEQ3"/>
<dbReference type="GeneID" id="39875248"/>
<evidence type="ECO:0000313" key="3">
    <source>
        <dbReference type="EMBL" id="GBE61478.1"/>
    </source>
</evidence>
<name>A0A2H6KEQ3_9APIC</name>
<dbReference type="EMBL" id="BDSA01000003">
    <property type="protein sequence ID" value="GBE61478.1"/>
    <property type="molecule type" value="Genomic_DNA"/>
</dbReference>
<dbReference type="Proteomes" id="UP000236319">
    <property type="component" value="Unassembled WGS sequence"/>
</dbReference>
<feature type="coiled-coil region" evidence="1">
    <location>
        <begin position="64"/>
        <end position="91"/>
    </location>
</feature>
<gene>
    <name evidence="3" type="ORF">BOVATA_029710</name>
</gene>
<feature type="region of interest" description="Disordered" evidence="2">
    <location>
        <begin position="271"/>
        <end position="306"/>
    </location>
</feature>
<keyword evidence="1" id="KW-0175">Coiled coil</keyword>
<feature type="coiled-coil region" evidence="1">
    <location>
        <begin position="127"/>
        <end position="154"/>
    </location>
</feature>
<organism evidence="3 4">
    <name type="scientific">Babesia ovata</name>
    <dbReference type="NCBI Taxonomy" id="189622"/>
    <lineage>
        <taxon>Eukaryota</taxon>
        <taxon>Sar</taxon>
        <taxon>Alveolata</taxon>
        <taxon>Apicomplexa</taxon>
        <taxon>Aconoidasida</taxon>
        <taxon>Piroplasmida</taxon>
        <taxon>Babesiidae</taxon>
        <taxon>Babesia</taxon>
    </lineage>
</organism>
<dbReference type="VEuPathDB" id="PiroplasmaDB:BOVATA_029710"/>
<evidence type="ECO:0000256" key="1">
    <source>
        <dbReference type="SAM" id="Coils"/>
    </source>
</evidence>
<evidence type="ECO:0000256" key="2">
    <source>
        <dbReference type="SAM" id="MobiDB-lite"/>
    </source>
</evidence>
<evidence type="ECO:0000313" key="4">
    <source>
        <dbReference type="Proteomes" id="UP000236319"/>
    </source>
</evidence>
<proteinExistence type="predicted"/>
<dbReference type="RefSeq" id="XP_028867721.1">
    <property type="nucleotide sequence ID" value="XM_029011888.1"/>
</dbReference>
<protein>
    <submittedName>
        <fullName evidence="3">Caspase recruitment domain-containing protein 11, putative</fullName>
    </submittedName>
</protein>
<reference evidence="3 4" key="1">
    <citation type="journal article" date="2017" name="BMC Genomics">
        <title>Whole-genome assembly of Babesia ovata and comparative genomics between closely related pathogens.</title>
        <authorList>
            <person name="Yamagishi J."/>
            <person name="Asada M."/>
            <person name="Hakimi H."/>
            <person name="Tanaka T.Q."/>
            <person name="Sugimoto C."/>
            <person name="Kawazu S."/>
        </authorList>
    </citation>
    <scope>NUCLEOTIDE SEQUENCE [LARGE SCALE GENOMIC DNA]</scope>
    <source>
        <strain evidence="3 4">Miyake</strain>
    </source>
</reference>
<sequence>MQKTDKYGRGCPLCRCHIALKSIVELKFECVERSNGLLPLSVSNRTQKLKARLMQIQTATKQELEDVRQRLSKATSDLLEVQEQCALMENENTSFREAVLRMQEDNATLVGENKNLKVVAAADKTSIGQLHNLLQKAKARLKKLEDVHNYLKADDHGAQSFDSCLKTLSSTEKLALLSNRVIELEGVNKTLVDLKDVWKRKCDELSGEYLVLEREHRAAMMAKAPTNLEHLWDPFSESSSSTSSGREKNAEAEHDMLRSIPKSIDVSQIGSSRALEVETKSPHRRTHVEAFDSHTESASTKAPKLKTQRISDFFKAN</sequence>
<feature type="region of interest" description="Disordered" evidence="2">
    <location>
        <begin position="233"/>
        <end position="253"/>
    </location>
</feature>
<comment type="caution">
    <text evidence="3">The sequence shown here is derived from an EMBL/GenBank/DDBJ whole genome shotgun (WGS) entry which is preliminary data.</text>
</comment>
<dbReference type="OrthoDB" id="366090at2759"/>
<feature type="compositionally biased region" description="Basic and acidic residues" evidence="2">
    <location>
        <begin position="275"/>
        <end position="295"/>
    </location>
</feature>